<dbReference type="Proteomes" id="UP000011185">
    <property type="component" value="Unassembled WGS sequence"/>
</dbReference>
<dbReference type="EMBL" id="JH994028">
    <property type="protein sequence ID" value="ELQ74706.1"/>
    <property type="molecule type" value="Genomic_DNA"/>
</dbReference>
<sequence>MVKPTKSGSNKNSVNSTANKTKKQGSLKPGAKDTQNKAKDTQAGLSFTKPVVNELKNLYERGEPFDKNWPEHREETEYVLKPDIKELILFWEKINEEKIAK</sequence>
<gene>
    <name evidence="2" type="ORF">THOM_2347</name>
</gene>
<feature type="region of interest" description="Disordered" evidence="1">
    <location>
        <begin position="1"/>
        <end position="46"/>
    </location>
</feature>
<feature type="compositionally biased region" description="Polar residues" evidence="1">
    <location>
        <begin position="1"/>
        <end position="19"/>
    </location>
</feature>
<organism evidence="2 3">
    <name type="scientific">Trachipleistophora hominis</name>
    <name type="common">Microsporidian parasite</name>
    <dbReference type="NCBI Taxonomy" id="72359"/>
    <lineage>
        <taxon>Eukaryota</taxon>
        <taxon>Fungi</taxon>
        <taxon>Fungi incertae sedis</taxon>
        <taxon>Microsporidia</taxon>
        <taxon>Pleistophoridae</taxon>
        <taxon>Trachipleistophora</taxon>
    </lineage>
</organism>
<evidence type="ECO:0000313" key="3">
    <source>
        <dbReference type="Proteomes" id="UP000011185"/>
    </source>
</evidence>
<dbReference type="OMA" id="HREETEY"/>
<evidence type="ECO:0000256" key="1">
    <source>
        <dbReference type="SAM" id="MobiDB-lite"/>
    </source>
</evidence>
<dbReference type="AlphaFoldDB" id="L7JUL1"/>
<accession>L7JUL1</accession>
<dbReference type="VEuPathDB" id="MicrosporidiaDB:THOM_2347"/>
<reference evidence="2 3" key="1">
    <citation type="journal article" date="2012" name="PLoS Pathog.">
        <title>The genome of the obligate intracellular parasite Trachipleistophora hominis: new insights into microsporidian genome dynamics and reductive evolution.</title>
        <authorList>
            <person name="Heinz E."/>
            <person name="Williams T.A."/>
            <person name="Nakjang S."/>
            <person name="Noel C.J."/>
            <person name="Swan D.C."/>
            <person name="Goldberg A.V."/>
            <person name="Harris S.R."/>
            <person name="Weinmaier T."/>
            <person name="Markert S."/>
            <person name="Becher D."/>
            <person name="Bernhardt J."/>
            <person name="Dagan T."/>
            <person name="Hacker C."/>
            <person name="Lucocq J.M."/>
            <person name="Schweder T."/>
            <person name="Rattei T."/>
            <person name="Hall N."/>
            <person name="Hirt R.P."/>
            <person name="Embley T.M."/>
        </authorList>
    </citation>
    <scope>NUCLEOTIDE SEQUENCE [LARGE SCALE GENOMIC DNA]</scope>
</reference>
<dbReference type="HOGENOM" id="CLU_2293655_0_0_1"/>
<name>L7JUL1_TRAHO</name>
<dbReference type="InParanoid" id="L7JUL1"/>
<protein>
    <submittedName>
        <fullName evidence="2">Uncharacterized protein</fullName>
    </submittedName>
</protein>
<evidence type="ECO:0000313" key="2">
    <source>
        <dbReference type="EMBL" id="ELQ74706.1"/>
    </source>
</evidence>
<proteinExistence type="predicted"/>
<keyword evidence="3" id="KW-1185">Reference proteome</keyword>
<dbReference type="OrthoDB" id="10391316at2759"/>
<feature type="compositionally biased region" description="Basic and acidic residues" evidence="1">
    <location>
        <begin position="30"/>
        <end position="40"/>
    </location>
</feature>